<proteinExistence type="predicted"/>
<organism evidence="2">
    <name type="scientific">bioreactor metagenome</name>
    <dbReference type="NCBI Taxonomy" id="1076179"/>
    <lineage>
        <taxon>unclassified sequences</taxon>
        <taxon>metagenomes</taxon>
        <taxon>ecological metagenomes</taxon>
    </lineage>
</organism>
<reference evidence="2" key="1">
    <citation type="submission" date="2019-08" db="EMBL/GenBank/DDBJ databases">
        <authorList>
            <person name="Kucharzyk K."/>
            <person name="Murdoch R.W."/>
            <person name="Higgins S."/>
            <person name="Loffler F."/>
        </authorList>
    </citation>
    <scope>NUCLEOTIDE SEQUENCE</scope>
</reference>
<comment type="caution">
    <text evidence="2">The sequence shown here is derived from an EMBL/GenBank/DDBJ whole genome shotgun (WGS) entry which is preliminary data.</text>
</comment>
<keyword evidence="1" id="KW-0812">Transmembrane</keyword>
<gene>
    <name evidence="2" type="ORF">SDC9_80524</name>
</gene>
<dbReference type="EMBL" id="VSSQ01006815">
    <property type="protein sequence ID" value="MPM33943.1"/>
    <property type="molecule type" value="Genomic_DNA"/>
</dbReference>
<sequence length="192" mass="22158">MENQSVAEYRRWTKIIASRTKIWNLLLLLIGASIGFCAVLLGLSHWLTLSSIFAFVLLCVSWLFILKHMVRVEQDLKVKAFGAEETKITNPIYREIYEEYQYDGFEGVIGKGFFERWKLEHLDDGNQMINIVYTNKGHEIALTLSDDGVSIIIDEESDDHMLTIPLNDEKYKDIYVLFDAITTACRNVLQDV</sequence>
<protein>
    <submittedName>
        <fullName evidence="2">Uncharacterized protein</fullName>
    </submittedName>
</protein>
<name>A0A644Z5D2_9ZZZZ</name>
<feature type="transmembrane region" description="Helical" evidence="1">
    <location>
        <begin position="21"/>
        <end position="41"/>
    </location>
</feature>
<evidence type="ECO:0000313" key="2">
    <source>
        <dbReference type="EMBL" id="MPM33943.1"/>
    </source>
</evidence>
<accession>A0A644Z5D2</accession>
<feature type="transmembrane region" description="Helical" evidence="1">
    <location>
        <begin position="47"/>
        <end position="66"/>
    </location>
</feature>
<keyword evidence="1" id="KW-1133">Transmembrane helix</keyword>
<dbReference type="AlphaFoldDB" id="A0A644Z5D2"/>
<evidence type="ECO:0000256" key="1">
    <source>
        <dbReference type="SAM" id="Phobius"/>
    </source>
</evidence>
<keyword evidence="1" id="KW-0472">Membrane</keyword>